<gene>
    <name evidence="2" type="ORF">VSDG_06336</name>
</gene>
<dbReference type="OrthoDB" id="5149687at2759"/>
<dbReference type="EMBL" id="LJZO01000035">
    <property type="protein sequence ID" value="ROV92873.1"/>
    <property type="molecule type" value="Genomic_DNA"/>
</dbReference>
<sequence length="208" mass="23327">MCTYYYLHHHHSAPCTRDIEFAFHYVFCPAATFDETCRKWDPCQSVSYYDQQNGNPGVDFNNPCASGGCLASAECSLGQCRLEELNGLWDAHHGAKKHRESSSRDSKDKRSNSPTKRRPCRNLTSQSIAYPLPPSFQGSPSAAASSPLLPKCTLPRCPFELRNRCWNCCWCGKGWNEQGRCSCVMIIEGNEVRCEHICCETCTPAGLM</sequence>
<comment type="caution">
    <text evidence="2">The sequence shown here is derived from an EMBL/GenBank/DDBJ whole genome shotgun (WGS) entry which is preliminary data.</text>
</comment>
<organism evidence="2 3">
    <name type="scientific">Cytospora chrysosperma</name>
    <name type="common">Cytospora canker fungus</name>
    <name type="synonym">Sphaeria chrysosperma</name>
    <dbReference type="NCBI Taxonomy" id="252740"/>
    <lineage>
        <taxon>Eukaryota</taxon>
        <taxon>Fungi</taxon>
        <taxon>Dikarya</taxon>
        <taxon>Ascomycota</taxon>
        <taxon>Pezizomycotina</taxon>
        <taxon>Sordariomycetes</taxon>
        <taxon>Sordariomycetidae</taxon>
        <taxon>Diaporthales</taxon>
        <taxon>Cytosporaceae</taxon>
        <taxon>Cytospora</taxon>
    </lineage>
</organism>
<keyword evidence="3" id="KW-1185">Reference proteome</keyword>
<dbReference type="Proteomes" id="UP000284375">
    <property type="component" value="Unassembled WGS sequence"/>
</dbReference>
<accession>A0A423VPC3</accession>
<proteinExistence type="predicted"/>
<dbReference type="AlphaFoldDB" id="A0A423VPC3"/>
<feature type="region of interest" description="Disordered" evidence="1">
    <location>
        <begin position="95"/>
        <end position="120"/>
    </location>
</feature>
<protein>
    <submittedName>
        <fullName evidence="2">Uncharacterized protein</fullName>
    </submittedName>
</protein>
<reference evidence="2 3" key="1">
    <citation type="submission" date="2015-09" db="EMBL/GenBank/DDBJ databases">
        <title>Host preference determinants of Valsa canker pathogens revealed by comparative genomics.</title>
        <authorList>
            <person name="Yin Z."/>
            <person name="Huang L."/>
        </authorList>
    </citation>
    <scope>NUCLEOTIDE SEQUENCE [LARGE SCALE GENOMIC DNA]</scope>
    <source>
        <strain evidence="2 3">YSFL</strain>
    </source>
</reference>
<feature type="compositionally biased region" description="Basic and acidic residues" evidence="1">
    <location>
        <begin position="100"/>
        <end position="111"/>
    </location>
</feature>
<evidence type="ECO:0000256" key="1">
    <source>
        <dbReference type="SAM" id="MobiDB-lite"/>
    </source>
</evidence>
<evidence type="ECO:0000313" key="3">
    <source>
        <dbReference type="Proteomes" id="UP000284375"/>
    </source>
</evidence>
<evidence type="ECO:0000313" key="2">
    <source>
        <dbReference type="EMBL" id="ROV92873.1"/>
    </source>
</evidence>
<name>A0A423VPC3_CYTCH</name>